<proteinExistence type="predicted"/>
<dbReference type="RefSeq" id="WP_250828459.1">
    <property type="nucleotide sequence ID" value="NZ_JAMOIL010000030.1"/>
</dbReference>
<dbReference type="EMBL" id="JAMOIL010000030">
    <property type="protein sequence ID" value="MCM0622198.1"/>
    <property type="molecule type" value="Genomic_DNA"/>
</dbReference>
<gene>
    <name evidence="2" type="ORF">M8330_18045</name>
</gene>
<sequence length="76" mass="8079">MTAPAGQRRDRAAGARAGGRAGARDGGRARSWRLLAWNSDRQLVHDTVEPSDSALNATLAVVEARADVATWRVNPA</sequence>
<organism evidence="2 3">
    <name type="scientific">Nocardioides bruguierae</name>
    <dbReference type="NCBI Taxonomy" id="2945102"/>
    <lineage>
        <taxon>Bacteria</taxon>
        <taxon>Bacillati</taxon>
        <taxon>Actinomycetota</taxon>
        <taxon>Actinomycetes</taxon>
        <taxon>Propionibacteriales</taxon>
        <taxon>Nocardioidaceae</taxon>
        <taxon>Nocardioides</taxon>
    </lineage>
</organism>
<comment type="caution">
    <text evidence="2">The sequence shown here is derived from an EMBL/GenBank/DDBJ whole genome shotgun (WGS) entry which is preliminary data.</text>
</comment>
<evidence type="ECO:0000256" key="1">
    <source>
        <dbReference type="SAM" id="MobiDB-lite"/>
    </source>
</evidence>
<accession>A0A9X2DA74</accession>
<reference evidence="2" key="1">
    <citation type="submission" date="2022-05" db="EMBL/GenBank/DDBJ databases">
        <authorList>
            <person name="Tuo L."/>
        </authorList>
    </citation>
    <scope>NUCLEOTIDE SEQUENCE</scope>
    <source>
        <strain evidence="2">BSK12Z-4</strain>
    </source>
</reference>
<evidence type="ECO:0000313" key="2">
    <source>
        <dbReference type="EMBL" id="MCM0622198.1"/>
    </source>
</evidence>
<keyword evidence="3" id="KW-1185">Reference proteome</keyword>
<feature type="region of interest" description="Disordered" evidence="1">
    <location>
        <begin position="1"/>
        <end position="26"/>
    </location>
</feature>
<dbReference type="Proteomes" id="UP001139485">
    <property type="component" value="Unassembled WGS sequence"/>
</dbReference>
<protein>
    <submittedName>
        <fullName evidence="2">Uncharacterized protein</fullName>
    </submittedName>
</protein>
<evidence type="ECO:0000313" key="3">
    <source>
        <dbReference type="Proteomes" id="UP001139485"/>
    </source>
</evidence>
<name>A0A9X2DA74_9ACTN</name>
<dbReference type="AlphaFoldDB" id="A0A9X2DA74"/>